<evidence type="ECO:0000313" key="1">
    <source>
        <dbReference type="Proteomes" id="UP000887577"/>
    </source>
</evidence>
<dbReference type="WBParaSite" id="PSU_v2.g18680.t1">
    <property type="protein sequence ID" value="PSU_v2.g18680.t1"/>
    <property type="gene ID" value="PSU_v2.g18680"/>
</dbReference>
<accession>A0A914YGU8</accession>
<keyword evidence="1" id="KW-1185">Reference proteome</keyword>
<protein>
    <submittedName>
        <fullName evidence="2">Uncharacterized protein</fullName>
    </submittedName>
</protein>
<reference evidence="2" key="1">
    <citation type="submission" date="2022-11" db="UniProtKB">
        <authorList>
            <consortium name="WormBaseParasite"/>
        </authorList>
    </citation>
    <scope>IDENTIFICATION</scope>
</reference>
<name>A0A914YGU8_9BILA</name>
<evidence type="ECO:0000313" key="2">
    <source>
        <dbReference type="WBParaSite" id="PSU_v2.g18680.t1"/>
    </source>
</evidence>
<dbReference type="AlphaFoldDB" id="A0A914YGU8"/>
<dbReference type="Proteomes" id="UP000887577">
    <property type="component" value="Unplaced"/>
</dbReference>
<proteinExistence type="predicted"/>
<sequence>MIPRDILKRSSSVEVLPKFVVIKNARSASVAKDHRFSTKKDSLNIITLEPDDFNNFDDVQYKDVNIDEKESGKAVQIPQDDFTNTQGSSGGNEAFNYDDEDISQLLCNIDDNILFNLDEAESF</sequence>
<organism evidence="1 2">
    <name type="scientific">Panagrolaimus superbus</name>
    <dbReference type="NCBI Taxonomy" id="310955"/>
    <lineage>
        <taxon>Eukaryota</taxon>
        <taxon>Metazoa</taxon>
        <taxon>Ecdysozoa</taxon>
        <taxon>Nematoda</taxon>
        <taxon>Chromadorea</taxon>
        <taxon>Rhabditida</taxon>
        <taxon>Tylenchina</taxon>
        <taxon>Panagrolaimomorpha</taxon>
        <taxon>Panagrolaimoidea</taxon>
        <taxon>Panagrolaimidae</taxon>
        <taxon>Panagrolaimus</taxon>
    </lineage>
</organism>